<evidence type="ECO:0000313" key="2">
    <source>
        <dbReference type="Proteomes" id="UP000276437"/>
    </source>
</evidence>
<proteinExistence type="predicted"/>
<protein>
    <recommendedName>
        <fullName evidence="3">3-oxoacyl-[acyl-carrier-protein] reductase FabG</fullName>
    </recommendedName>
</protein>
<dbReference type="AlphaFoldDB" id="A0A348AQJ2"/>
<dbReference type="SUPFAM" id="SSF51735">
    <property type="entry name" value="NAD(P)-binding Rossmann-fold domains"/>
    <property type="match status" value="1"/>
</dbReference>
<name>A0A348AQJ2_9FIRM</name>
<dbReference type="Gene3D" id="3.40.50.720">
    <property type="entry name" value="NAD(P)-binding Rossmann-like Domain"/>
    <property type="match status" value="1"/>
</dbReference>
<keyword evidence="2" id="KW-1185">Reference proteome</keyword>
<reference evidence="1 2" key="1">
    <citation type="journal article" date="2018" name="Int. J. Syst. Evol. Microbiol.">
        <title>Methylomusa anaerophila gen. nov., sp. nov., an anaerobic methanol-utilizing bacterium isolated from a microbial fuel cell.</title>
        <authorList>
            <person name="Amano N."/>
            <person name="Yamamuro A."/>
            <person name="Miyahara M."/>
            <person name="Kouzuma A."/>
            <person name="Abe T."/>
            <person name="Watanabe K."/>
        </authorList>
    </citation>
    <scope>NUCLEOTIDE SEQUENCE [LARGE SCALE GENOMIC DNA]</scope>
    <source>
        <strain evidence="1 2">MMFC1</strain>
    </source>
</reference>
<sequence>MYSGVGLLSGLSPVHPNTIGAAAKHIEQEYDSLDVLINNVGVSLDKGLPPSQLELSILKETFENNFFCMFSVKESRDGSVTHTKQSETT</sequence>
<dbReference type="EMBL" id="AP018449">
    <property type="protein sequence ID" value="BBB93340.1"/>
    <property type="molecule type" value="Genomic_DNA"/>
</dbReference>
<dbReference type="KEGG" id="mana:MAMMFC1_04052"/>
<dbReference type="InterPro" id="IPR036291">
    <property type="entry name" value="NAD(P)-bd_dom_sf"/>
</dbReference>
<organism evidence="1 2">
    <name type="scientific">Methylomusa anaerophila</name>
    <dbReference type="NCBI Taxonomy" id="1930071"/>
    <lineage>
        <taxon>Bacteria</taxon>
        <taxon>Bacillati</taxon>
        <taxon>Bacillota</taxon>
        <taxon>Negativicutes</taxon>
        <taxon>Selenomonadales</taxon>
        <taxon>Sporomusaceae</taxon>
        <taxon>Methylomusa</taxon>
    </lineage>
</organism>
<evidence type="ECO:0000313" key="1">
    <source>
        <dbReference type="EMBL" id="BBB93340.1"/>
    </source>
</evidence>
<dbReference type="Proteomes" id="UP000276437">
    <property type="component" value="Chromosome"/>
</dbReference>
<gene>
    <name evidence="1" type="ORF">MAMMFC1_04052</name>
</gene>
<accession>A0A348AQJ2</accession>
<evidence type="ECO:0008006" key="3">
    <source>
        <dbReference type="Google" id="ProtNLM"/>
    </source>
</evidence>